<dbReference type="EMBL" id="QJTC01000002">
    <property type="protein sequence ID" value="PYE79493.1"/>
    <property type="molecule type" value="Genomic_DNA"/>
</dbReference>
<evidence type="ECO:0000313" key="7">
    <source>
        <dbReference type="EMBL" id="PYE79493.1"/>
    </source>
</evidence>
<dbReference type="Pfam" id="PF00589">
    <property type="entry name" value="Phage_integrase"/>
    <property type="match status" value="1"/>
</dbReference>
<protein>
    <submittedName>
        <fullName evidence="7">Site-specific recombinase XerD</fullName>
    </submittedName>
</protein>
<accession>A0A318SKJ4</accession>
<dbReference type="Proteomes" id="UP000247540">
    <property type="component" value="Unassembled WGS sequence"/>
</dbReference>
<dbReference type="InterPro" id="IPR013762">
    <property type="entry name" value="Integrase-like_cat_sf"/>
</dbReference>
<sequence length="340" mass="38038">MVKANMPGLRARPQKSGIIYYYFDAGGKPRKEIPLGSDYVLAVRKWAELTQAQASAVQVVDFLQLADRYERDEMPLKAKSTQATQLSDLRHLREFFGKPPAPLDNIRPMHIRGLLDWKKTQPTTANRLKRLFSHMFNKAREWGYTHAENPATGVRGFELAQRGVYITDAVFKAVWEAGGEPLRDTMDLGYLTGQRPGDVLRMTTHDIVEGMLLVDQGKTGARRRIRVEGQLAELLARIEARKAGHKVHCSHLAVNTRGMPLTAAVLRKAFVAARDAAAAANPMLRAEIQAFWFYDLRAKAADDVSDRDGGQAAADLLGHDDVRTTSRHYLRRGKVVGPTR</sequence>
<reference evidence="7 8" key="1">
    <citation type="submission" date="2018-06" db="EMBL/GenBank/DDBJ databases">
        <title>Genomic Encyclopedia of Type Strains, Phase III (KMG-III): the genomes of soil and plant-associated and newly described type strains.</title>
        <authorList>
            <person name="Whitman W."/>
        </authorList>
    </citation>
    <scope>NUCLEOTIDE SEQUENCE [LARGE SCALE GENOMIC DNA]</scope>
    <source>
        <strain evidence="7 8">CECT 7646</strain>
    </source>
</reference>
<dbReference type="SUPFAM" id="SSF56349">
    <property type="entry name" value="DNA breaking-rejoining enzymes"/>
    <property type="match status" value="1"/>
</dbReference>
<dbReference type="RefSeq" id="WP_233504235.1">
    <property type="nucleotide sequence ID" value="NZ_JAMOFZ010000001.1"/>
</dbReference>
<dbReference type="InterPro" id="IPR010998">
    <property type="entry name" value="Integrase_recombinase_N"/>
</dbReference>
<gene>
    <name evidence="7" type="ORF">DFQ15_102226</name>
</gene>
<dbReference type="Gene3D" id="1.10.150.130">
    <property type="match status" value="1"/>
</dbReference>
<comment type="caution">
    <text evidence="7">The sequence shown here is derived from an EMBL/GenBank/DDBJ whole genome shotgun (WGS) entry which is preliminary data.</text>
</comment>
<keyword evidence="3" id="KW-0233">DNA recombination</keyword>
<evidence type="ECO:0000259" key="5">
    <source>
        <dbReference type="PROSITE" id="PS51898"/>
    </source>
</evidence>
<keyword evidence="1" id="KW-0229">DNA integration</keyword>
<name>A0A318SKJ4_9BURK</name>
<feature type="domain" description="Tyr recombinase" evidence="5">
    <location>
        <begin position="161"/>
        <end position="340"/>
    </location>
</feature>
<organism evidence="7 8">
    <name type="scientific">Xylophilus ampelinus</name>
    <dbReference type="NCBI Taxonomy" id="54067"/>
    <lineage>
        <taxon>Bacteria</taxon>
        <taxon>Pseudomonadati</taxon>
        <taxon>Pseudomonadota</taxon>
        <taxon>Betaproteobacteria</taxon>
        <taxon>Burkholderiales</taxon>
        <taxon>Xylophilus</taxon>
    </lineage>
</organism>
<keyword evidence="8" id="KW-1185">Reference proteome</keyword>
<dbReference type="AlphaFoldDB" id="A0A318SKJ4"/>
<evidence type="ECO:0000259" key="6">
    <source>
        <dbReference type="PROSITE" id="PS51900"/>
    </source>
</evidence>
<evidence type="ECO:0000256" key="1">
    <source>
        <dbReference type="ARBA" id="ARBA00022908"/>
    </source>
</evidence>
<evidence type="ECO:0000256" key="2">
    <source>
        <dbReference type="ARBA" id="ARBA00023125"/>
    </source>
</evidence>
<dbReference type="PROSITE" id="PS51898">
    <property type="entry name" value="TYR_RECOMBINASE"/>
    <property type="match status" value="1"/>
</dbReference>
<evidence type="ECO:0000313" key="8">
    <source>
        <dbReference type="Proteomes" id="UP000247540"/>
    </source>
</evidence>
<proteinExistence type="predicted"/>
<dbReference type="InterPro" id="IPR044068">
    <property type="entry name" value="CB"/>
</dbReference>
<dbReference type="Gene3D" id="1.10.443.10">
    <property type="entry name" value="Intergrase catalytic core"/>
    <property type="match status" value="1"/>
</dbReference>
<evidence type="ECO:0000256" key="4">
    <source>
        <dbReference type="PROSITE-ProRule" id="PRU01248"/>
    </source>
</evidence>
<dbReference type="GO" id="GO:0015074">
    <property type="term" value="P:DNA integration"/>
    <property type="evidence" value="ECO:0007669"/>
    <property type="project" value="UniProtKB-KW"/>
</dbReference>
<evidence type="ECO:0000256" key="3">
    <source>
        <dbReference type="ARBA" id="ARBA00023172"/>
    </source>
</evidence>
<dbReference type="GO" id="GO:0003677">
    <property type="term" value="F:DNA binding"/>
    <property type="evidence" value="ECO:0007669"/>
    <property type="project" value="UniProtKB-UniRule"/>
</dbReference>
<dbReference type="InterPro" id="IPR011010">
    <property type="entry name" value="DNA_brk_join_enz"/>
</dbReference>
<keyword evidence="2 4" id="KW-0238">DNA-binding</keyword>
<dbReference type="PROSITE" id="PS51900">
    <property type="entry name" value="CB"/>
    <property type="match status" value="1"/>
</dbReference>
<dbReference type="InterPro" id="IPR002104">
    <property type="entry name" value="Integrase_catalytic"/>
</dbReference>
<feature type="domain" description="Core-binding (CB)" evidence="6">
    <location>
        <begin position="60"/>
        <end position="140"/>
    </location>
</feature>
<dbReference type="GO" id="GO:0006310">
    <property type="term" value="P:DNA recombination"/>
    <property type="evidence" value="ECO:0007669"/>
    <property type="project" value="UniProtKB-KW"/>
</dbReference>